<gene>
    <name evidence="2" type="ORF">ACFP1K_12790</name>
</gene>
<evidence type="ECO:0000259" key="1">
    <source>
        <dbReference type="Pfam" id="PF11563"/>
    </source>
</evidence>
<dbReference type="RefSeq" id="WP_380751209.1">
    <property type="nucleotide sequence ID" value="NZ_JBHSRF010000014.1"/>
</dbReference>
<sequence>MRPFSGHPDGTPNPEYGAATKPRFDRFIIDACTRPLDQNWLNYQHEIGLRHTRAKKNATDHADSVDHIPMRYLLAFTAVVITTSREYLAAKGASSEQVDRMHAAFTKAVMLHVMVWTRPYVDAAAW</sequence>
<dbReference type="Proteomes" id="UP001596137">
    <property type="component" value="Unassembled WGS sequence"/>
</dbReference>
<evidence type="ECO:0000313" key="3">
    <source>
        <dbReference type="Proteomes" id="UP001596137"/>
    </source>
</evidence>
<protein>
    <submittedName>
        <fullName evidence="2">Protoglobin domain-containing protein</fullName>
    </submittedName>
</protein>
<dbReference type="InterPro" id="IPR012292">
    <property type="entry name" value="Globin/Proto"/>
</dbReference>
<reference evidence="3" key="1">
    <citation type="journal article" date="2019" name="Int. J. Syst. Evol. Microbiol.">
        <title>The Global Catalogue of Microorganisms (GCM) 10K type strain sequencing project: providing services to taxonomists for standard genome sequencing and annotation.</title>
        <authorList>
            <consortium name="The Broad Institute Genomics Platform"/>
            <consortium name="The Broad Institute Genome Sequencing Center for Infectious Disease"/>
            <person name="Wu L."/>
            <person name="Ma J."/>
        </authorList>
    </citation>
    <scope>NUCLEOTIDE SEQUENCE [LARGE SCALE GENOMIC DNA]</scope>
    <source>
        <strain evidence="3">JCM 30346</strain>
    </source>
</reference>
<evidence type="ECO:0000313" key="2">
    <source>
        <dbReference type="EMBL" id="MFC6082038.1"/>
    </source>
</evidence>
<accession>A0ABW1NGN9</accession>
<dbReference type="InterPro" id="IPR044398">
    <property type="entry name" value="Globin-sensor_dom"/>
</dbReference>
<dbReference type="EMBL" id="JBHSRF010000014">
    <property type="protein sequence ID" value="MFC6082038.1"/>
    <property type="molecule type" value="Genomic_DNA"/>
</dbReference>
<feature type="domain" description="Globin-sensor" evidence="1">
    <location>
        <begin position="18"/>
        <end position="124"/>
    </location>
</feature>
<name>A0ABW1NGN9_9ACTN</name>
<dbReference type="Pfam" id="PF11563">
    <property type="entry name" value="Protoglobin"/>
    <property type="match status" value="1"/>
</dbReference>
<proteinExistence type="predicted"/>
<dbReference type="Gene3D" id="1.10.490.10">
    <property type="entry name" value="Globins"/>
    <property type="match status" value="1"/>
</dbReference>
<comment type="caution">
    <text evidence="2">The sequence shown here is derived from an EMBL/GenBank/DDBJ whole genome shotgun (WGS) entry which is preliminary data.</text>
</comment>
<keyword evidence="3" id="KW-1185">Reference proteome</keyword>
<organism evidence="2 3">
    <name type="scientific">Sphaerisporangium aureirubrum</name>
    <dbReference type="NCBI Taxonomy" id="1544736"/>
    <lineage>
        <taxon>Bacteria</taxon>
        <taxon>Bacillati</taxon>
        <taxon>Actinomycetota</taxon>
        <taxon>Actinomycetes</taxon>
        <taxon>Streptosporangiales</taxon>
        <taxon>Streptosporangiaceae</taxon>
        <taxon>Sphaerisporangium</taxon>
    </lineage>
</organism>